<comment type="similarity">
    <text evidence="1">Belongs to the TCP11 family.</text>
</comment>
<sequence>MEFGKCGKIPQLAEVLNLRMLLVIENWRKSLCEKDSAFKASVTSESLCPVNPDNCLPEPFKEQITSQINAVLQMEHPVYKLMFSRAVDFLRSALSARPPDPIPLPTGFGALSESTTTTPACQPSVPLDPSVCAMEKPSLKLRVDMDGDADPVIPSAVSVGSASAPSALATADLSRVYDLALIASRLMPLVAHNRHVFGPHYAEIIHDLLKPPRGD</sequence>
<dbReference type="Pfam" id="PF05794">
    <property type="entry name" value="Tcp11"/>
    <property type="match status" value="1"/>
</dbReference>
<keyword evidence="3" id="KW-1185">Reference proteome</keyword>
<reference evidence="4" key="1">
    <citation type="submission" date="2017-02" db="UniProtKB">
        <authorList>
            <consortium name="WormBaseParasite"/>
        </authorList>
    </citation>
    <scope>IDENTIFICATION</scope>
</reference>
<dbReference type="Proteomes" id="UP000274429">
    <property type="component" value="Unassembled WGS sequence"/>
</dbReference>
<accession>A0A0R3X931</accession>
<gene>
    <name evidence="2" type="ORF">TTAC_LOCUS10041</name>
</gene>
<dbReference type="InterPro" id="IPR008862">
    <property type="entry name" value="Tcp11"/>
</dbReference>
<organism evidence="4">
    <name type="scientific">Hydatigena taeniaeformis</name>
    <name type="common">Feline tapeworm</name>
    <name type="synonym">Taenia taeniaeformis</name>
    <dbReference type="NCBI Taxonomy" id="6205"/>
    <lineage>
        <taxon>Eukaryota</taxon>
        <taxon>Metazoa</taxon>
        <taxon>Spiralia</taxon>
        <taxon>Lophotrochozoa</taxon>
        <taxon>Platyhelminthes</taxon>
        <taxon>Cestoda</taxon>
        <taxon>Eucestoda</taxon>
        <taxon>Cyclophyllidea</taxon>
        <taxon>Taeniidae</taxon>
        <taxon>Hydatigera</taxon>
    </lineage>
</organism>
<protein>
    <submittedName>
        <fullName evidence="4">Ras-GAP domain-containing protein</fullName>
    </submittedName>
</protein>
<evidence type="ECO:0000313" key="2">
    <source>
        <dbReference type="EMBL" id="VDM35021.1"/>
    </source>
</evidence>
<dbReference type="OrthoDB" id="6287769at2759"/>
<dbReference type="WBParaSite" id="TTAC_0001005601-mRNA-1">
    <property type="protein sequence ID" value="TTAC_0001005601-mRNA-1"/>
    <property type="gene ID" value="TTAC_0001005601"/>
</dbReference>
<reference evidence="2 3" key="2">
    <citation type="submission" date="2018-11" db="EMBL/GenBank/DDBJ databases">
        <authorList>
            <consortium name="Pathogen Informatics"/>
        </authorList>
    </citation>
    <scope>NUCLEOTIDE SEQUENCE [LARGE SCALE GENOMIC DNA]</scope>
</reference>
<dbReference type="AlphaFoldDB" id="A0A0R3X931"/>
<evidence type="ECO:0000313" key="3">
    <source>
        <dbReference type="Proteomes" id="UP000274429"/>
    </source>
</evidence>
<evidence type="ECO:0000256" key="1">
    <source>
        <dbReference type="ARBA" id="ARBA00010954"/>
    </source>
</evidence>
<name>A0A0R3X931_HYDTA</name>
<dbReference type="STRING" id="6205.A0A0R3X931"/>
<proteinExistence type="inferred from homology"/>
<evidence type="ECO:0000313" key="4">
    <source>
        <dbReference type="WBParaSite" id="TTAC_0001005601-mRNA-1"/>
    </source>
</evidence>
<dbReference type="EMBL" id="UYWX01021263">
    <property type="protein sequence ID" value="VDM35021.1"/>
    <property type="molecule type" value="Genomic_DNA"/>
</dbReference>